<comment type="caution">
    <text evidence="3">The sequence shown here is derived from an EMBL/GenBank/DDBJ whole genome shotgun (WGS) entry which is preliminary data.</text>
</comment>
<dbReference type="AlphaFoldDB" id="A0A4R5DWZ1"/>
<dbReference type="PROSITE" id="PS51257">
    <property type="entry name" value="PROKAR_LIPOPROTEIN"/>
    <property type="match status" value="1"/>
</dbReference>
<name>A0A4R5DWZ1_9BACT</name>
<dbReference type="EMBL" id="SMFL01000003">
    <property type="protein sequence ID" value="TDE16681.1"/>
    <property type="molecule type" value="Genomic_DNA"/>
</dbReference>
<dbReference type="OrthoDB" id="949042at2"/>
<evidence type="ECO:0000256" key="2">
    <source>
        <dbReference type="SAM" id="SignalP"/>
    </source>
</evidence>
<evidence type="ECO:0000313" key="4">
    <source>
        <dbReference type="Proteomes" id="UP000294850"/>
    </source>
</evidence>
<feature type="compositionally biased region" description="Low complexity" evidence="1">
    <location>
        <begin position="36"/>
        <end position="48"/>
    </location>
</feature>
<evidence type="ECO:0008006" key="5">
    <source>
        <dbReference type="Google" id="ProtNLM"/>
    </source>
</evidence>
<keyword evidence="2" id="KW-0732">Signal</keyword>
<dbReference type="Proteomes" id="UP000294850">
    <property type="component" value="Unassembled WGS sequence"/>
</dbReference>
<protein>
    <recommendedName>
        <fullName evidence="5">Collagen-like protein</fullName>
    </recommendedName>
</protein>
<keyword evidence="4" id="KW-1185">Reference proteome</keyword>
<dbReference type="RefSeq" id="WP_131958213.1">
    <property type="nucleotide sequence ID" value="NZ_SMFL01000003.1"/>
</dbReference>
<feature type="chain" id="PRO_5020194376" description="Collagen-like protein" evidence="2">
    <location>
        <begin position="20"/>
        <end position="203"/>
    </location>
</feature>
<sequence length="203" mass="20725">MFKKLLIIAWVGLVGLTVACKGPQGDVGPQGEKGDTGATGATGATGPAGADGDGSGVSAITLSSGADTTDADGGFVAGVRMASAAEALELQNSAVLVYIKAGGAYWSLPGVVSFGTGKISQFTSVHYASGTDFIVEVFQTDWSENQDTPPVRIVQDLKVVIVPSALLGGRVSSEVNLKSYEETVAAFGLTDANNVKVTIRNKR</sequence>
<evidence type="ECO:0000313" key="3">
    <source>
        <dbReference type="EMBL" id="TDE16681.1"/>
    </source>
</evidence>
<organism evidence="3 4">
    <name type="scientific">Dyadobacter psychrotolerans</name>
    <dbReference type="NCBI Taxonomy" id="2541721"/>
    <lineage>
        <taxon>Bacteria</taxon>
        <taxon>Pseudomonadati</taxon>
        <taxon>Bacteroidota</taxon>
        <taxon>Cytophagia</taxon>
        <taxon>Cytophagales</taxon>
        <taxon>Spirosomataceae</taxon>
        <taxon>Dyadobacter</taxon>
    </lineage>
</organism>
<accession>A0A4R5DWZ1</accession>
<feature type="region of interest" description="Disordered" evidence="1">
    <location>
        <begin position="24"/>
        <end position="54"/>
    </location>
</feature>
<reference evidence="3 4" key="1">
    <citation type="submission" date="2019-03" db="EMBL/GenBank/DDBJ databases">
        <title>Dyadobacter AR-3-6 sp. nov., isolated from arctic soil.</title>
        <authorList>
            <person name="Chaudhary D.K."/>
        </authorList>
    </citation>
    <scope>NUCLEOTIDE SEQUENCE [LARGE SCALE GENOMIC DNA]</scope>
    <source>
        <strain evidence="3 4">AR-3-6</strain>
    </source>
</reference>
<feature type="signal peptide" evidence="2">
    <location>
        <begin position="1"/>
        <end position="19"/>
    </location>
</feature>
<gene>
    <name evidence="3" type="ORF">E0F88_10650</name>
</gene>
<proteinExistence type="predicted"/>
<evidence type="ECO:0000256" key="1">
    <source>
        <dbReference type="SAM" id="MobiDB-lite"/>
    </source>
</evidence>